<dbReference type="GO" id="GO:0003735">
    <property type="term" value="F:structural constituent of ribosome"/>
    <property type="evidence" value="ECO:0007669"/>
    <property type="project" value="InterPro"/>
</dbReference>
<dbReference type="Pfam" id="PF00831">
    <property type="entry name" value="Ribosomal_L29"/>
    <property type="match status" value="1"/>
</dbReference>
<dbReference type="HAMAP" id="MF_00374">
    <property type="entry name" value="Ribosomal_uL29"/>
    <property type="match status" value="1"/>
</dbReference>
<keyword evidence="2 5" id="KW-0689">Ribosomal protein</keyword>
<dbReference type="AlphaFoldDB" id="A0A2A4X710"/>
<dbReference type="GO" id="GO:0006412">
    <property type="term" value="P:translation"/>
    <property type="evidence" value="ECO:0007669"/>
    <property type="project" value="UniProtKB-UniRule"/>
</dbReference>
<evidence type="ECO:0000256" key="5">
    <source>
        <dbReference type="HAMAP-Rule" id="MF_00374"/>
    </source>
</evidence>
<sequence>MTMKMKDIREKQEAELISLEEELRRDLFELLNEKRINRSLEKPHLIRQTRRSIAKIKTFLNEKKTTSEGGK</sequence>
<keyword evidence="3 5" id="KW-0687">Ribonucleoprotein</keyword>
<protein>
    <recommendedName>
        <fullName evidence="4 5">Large ribosomal subunit protein uL29</fullName>
    </recommendedName>
</protein>
<dbReference type="GO" id="GO:1990904">
    <property type="term" value="C:ribonucleoprotein complex"/>
    <property type="evidence" value="ECO:0007669"/>
    <property type="project" value="UniProtKB-KW"/>
</dbReference>
<gene>
    <name evidence="5 7" type="primary">rpmC</name>
    <name evidence="7" type="ORF">COB21_00735</name>
</gene>
<dbReference type="EMBL" id="NVUK01000006">
    <property type="protein sequence ID" value="PCI78393.1"/>
    <property type="molecule type" value="Genomic_DNA"/>
</dbReference>
<dbReference type="CDD" id="cd00427">
    <property type="entry name" value="Ribosomal_L29_HIP"/>
    <property type="match status" value="1"/>
</dbReference>
<evidence type="ECO:0000256" key="4">
    <source>
        <dbReference type="ARBA" id="ARBA00035204"/>
    </source>
</evidence>
<dbReference type="InterPro" id="IPR018254">
    <property type="entry name" value="Ribosomal_uL29_CS"/>
</dbReference>
<evidence type="ECO:0000256" key="3">
    <source>
        <dbReference type="ARBA" id="ARBA00023274"/>
    </source>
</evidence>
<dbReference type="PROSITE" id="PS00579">
    <property type="entry name" value="RIBOSOMAL_L29"/>
    <property type="match status" value="1"/>
</dbReference>
<keyword evidence="6" id="KW-0175">Coiled coil</keyword>
<evidence type="ECO:0000256" key="2">
    <source>
        <dbReference type="ARBA" id="ARBA00022980"/>
    </source>
</evidence>
<dbReference type="InterPro" id="IPR036049">
    <property type="entry name" value="Ribosomal_uL29_sf"/>
</dbReference>
<dbReference type="InterPro" id="IPR001854">
    <property type="entry name" value="Ribosomal_uL29"/>
</dbReference>
<proteinExistence type="inferred from homology"/>
<evidence type="ECO:0000313" key="7">
    <source>
        <dbReference type="EMBL" id="PCI78393.1"/>
    </source>
</evidence>
<comment type="similarity">
    <text evidence="1 5">Belongs to the universal ribosomal protein uL29 family.</text>
</comment>
<name>A0A2A4X710_UNCAE</name>
<reference evidence="8" key="1">
    <citation type="submission" date="2017-08" db="EMBL/GenBank/DDBJ databases">
        <title>A dynamic microbial community with high functional redundancy inhabits the cold, oxic subseafloor aquifer.</title>
        <authorList>
            <person name="Tully B.J."/>
            <person name="Wheat C.G."/>
            <person name="Glazer B.T."/>
            <person name="Huber J.A."/>
        </authorList>
    </citation>
    <scope>NUCLEOTIDE SEQUENCE [LARGE SCALE GENOMIC DNA]</scope>
</reference>
<evidence type="ECO:0000256" key="1">
    <source>
        <dbReference type="ARBA" id="ARBA00009254"/>
    </source>
</evidence>
<evidence type="ECO:0000313" key="8">
    <source>
        <dbReference type="Proteomes" id="UP000218775"/>
    </source>
</evidence>
<dbReference type="Proteomes" id="UP000218775">
    <property type="component" value="Unassembled WGS sequence"/>
</dbReference>
<feature type="coiled-coil region" evidence="6">
    <location>
        <begin position="2"/>
        <end position="29"/>
    </location>
</feature>
<dbReference type="NCBIfam" id="TIGR00012">
    <property type="entry name" value="L29"/>
    <property type="match status" value="1"/>
</dbReference>
<evidence type="ECO:0000256" key="6">
    <source>
        <dbReference type="SAM" id="Coils"/>
    </source>
</evidence>
<dbReference type="Gene3D" id="1.10.287.310">
    <property type="match status" value="1"/>
</dbReference>
<dbReference type="SUPFAM" id="SSF46561">
    <property type="entry name" value="Ribosomal protein L29 (L29p)"/>
    <property type="match status" value="1"/>
</dbReference>
<accession>A0A2A4X710</accession>
<dbReference type="GO" id="GO:0005840">
    <property type="term" value="C:ribosome"/>
    <property type="evidence" value="ECO:0007669"/>
    <property type="project" value="UniProtKB-KW"/>
</dbReference>
<organism evidence="7 8">
    <name type="scientific">Aerophobetes bacterium</name>
    <dbReference type="NCBI Taxonomy" id="2030807"/>
    <lineage>
        <taxon>Bacteria</taxon>
        <taxon>Candidatus Aerophobota</taxon>
    </lineage>
</organism>
<comment type="caution">
    <text evidence="7">The sequence shown here is derived from an EMBL/GenBank/DDBJ whole genome shotgun (WGS) entry which is preliminary data.</text>
</comment>